<gene>
    <name evidence="3" type="ORF">CHARACLAT_015977</name>
</gene>
<dbReference type="PROSITE" id="PS50186">
    <property type="entry name" value="DEP"/>
    <property type="match status" value="1"/>
</dbReference>
<evidence type="ECO:0000313" key="4">
    <source>
        <dbReference type="Proteomes" id="UP001352852"/>
    </source>
</evidence>
<name>A0ABU7EDA4_9TELE</name>
<dbReference type="SMART" id="SM00049">
    <property type="entry name" value="DEP"/>
    <property type="match status" value="1"/>
</dbReference>
<dbReference type="SUPFAM" id="SSF46785">
    <property type="entry name" value="Winged helix' DNA-binding domain"/>
    <property type="match status" value="1"/>
</dbReference>
<dbReference type="Gene3D" id="1.10.10.10">
    <property type="entry name" value="Winged helix-like DNA-binding domain superfamily/Winged helix DNA-binding domain"/>
    <property type="match status" value="1"/>
</dbReference>
<dbReference type="EMBL" id="JAHUTJ010050450">
    <property type="protein sequence ID" value="MED6284115.1"/>
    <property type="molecule type" value="Genomic_DNA"/>
</dbReference>
<organism evidence="3 4">
    <name type="scientific">Characodon lateralis</name>
    <dbReference type="NCBI Taxonomy" id="208331"/>
    <lineage>
        <taxon>Eukaryota</taxon>
        <taxon>Metazoa</taxon>
        <taxon>Chordata</taxon>
        <taxon>Craniata</taxon>
        <taxon>Vertebrata</taxon>
        <taxon>Euteleostomi</taxon>
        <taxon>Actinopterygii</taxon>
        <taxon>Neopterygii</taxon>
        <taxon>Teleostei</taxon>
        <taxon>Neoteleostei</taxon>
        <taxon>Acanthomorphata</taxon>
        <taxon>Ovalentaria</taxon>
        <taxon>Atherinomorphae</taxon>
        <taxon>Cyprinodontiformes</taxon>
        <taxon>Goodeidae</taxon>
        <taxon>Characodon</taxon>
    </lineage>
</organism>
<dbReference type="InterPro" id="IPR036390">
    <property type="entry name" value="WH_DNA-bd_sf"/>
</dbReference>
<evidence type="ECO:0000259" key="2">
    <source>
        <dbReference type="PROSITE" id="PS50186"/>
    </source>
</evidence>
<sequence>MSTDLEQKAACAAFEGRDPPTALTTIGHEAASSKSNEETKSTSQHLYSINLRARRKETKLPQSPDTIPGPSSGSAVHKSCSQSFPCAGRSVRNAFLSHGPYPAKDKIHLARIIRRSYVGVELVQWLCEQCMYVRCRTAAVRVWQVLLELGVLLSVDQRVVFSDSNSYYQFSFEECDSASCEFRSNEGEWPEAVKLLLQLAPYVQFRSGGGANSPSEEDSEGNRDVCSEILQMKALERLTSTVQNELAAALARKTRKALSEQDSETTEMSRQESSTPSEESSPVIYTLT</sequence>
<feature type="compositionally biased region" description="Low complexity" evidence="1">
    <location>
        <begin position="272"/>
        <end position="282"/>
    </location>
</feature>
<proteinExistence type="predicted"/>
<evidence type="ECO:0000313" key="3">
    <source>
        <dbReference type="EMBL" id="MED6284115.1"/>
    </source>
</evidence>
<dbReference type="InterPro" id="IPR000591">
    <property type="entry name" value="DEP_dom"/>
</dbReference>
<evidence type="ECO:0000256" key="1">
    <source>
        <dbReference type="SAM" id="MobiDB-lite"/>
    </source>
</evidence>
<dbReference type="Proteomes" id="UP001352852">
    <property type="component" value="Unassembled WGS sequence"/>
</dbReference>
<dbReference type="InterPro" id="IPR036388">
    <property type="entry name" value="WH-like_DNA-bd_sf"/>
</dbReference>
<comment type="caution">
    <text evidence="3">The sequence shown here is derived from an EMBL/GenBank/DDBJ whole genome shotgun (WGS) entry which is preliminary data.</text>
</comment>
<dbReference type="Pfam" id="PF00610">
    <property type="entry name" value="DEP"/>
    <property type="match status" value="1"/>
</dbReference>
<feature type="region of interest" description="Disordered" evidence="1">
    <location>
        <begin position="1"/>
        <end position="44"/>
    </location>
</feature>
<feature type="domain" description="DEP" evidence="2">
    <location>
        <begin position="97"/>
        <end position="172"/>
    </location>
</feature>
<reference evidence="3 4" key="1">
    <citation type="submission" date="2021-06" db="EMBL/GenBank/DDBJ databases">
        <authorList>
            <person name="Palmer J.M."/>
        </authorList>
    </citation>
    <scope>NUCLEOTIDE SEQUENCE [LARGE SCALE GENOMIC DNA]</scope>
    <source>
        <strain evidence="3 4">CL_MEX2019</strain>
        <tissue evidence="3">Muscle</tissue>
    </source>
</reference>
<dbReference type="CDD" id="cd04437">
    <property type="entry name" value="DEP_Epac"/>
    <property type="match status" value="1"/>
</dbReference>
<feature type="region of interest" description="Disordered" evidence="1">
    <location>
        <begin position="253"/>
        <end position="288"/>
    </location>
</feature>
<protein>
    <recommendedName>
        <fullName evidence="2">DEP domain-containing protein</fullName>
    </recommendedName>
</protein>
<accession>A0ABU7EDA4</accession>
<keyword evidence="4" id="KW-1185">Reference proteome</keyword>